<dbReference type="InterPro" id="IPR051578">
    <property type="entry name" value="GDPD"/>
</dbReference>
<feature type="domain" description="GP-PDE" evidence="3">
    <location>
        <begin position="196"/>
        <end position="451"/>
    </location>
</feature>
<dbReference type="SUPFAM" id="SSF51695">
    <property type="entry name" value="PLC-like phosphodiesterases"/>
    <property type="match status" value="1"/>
</dbReference>
<sequence length="451" mass="49578">IPLLYLPPPIMPYRFYGHNYLDKNCLVQITIGDKAPCQSTTRSESVKLYPSFMAAGHQENYLNSSPLFKIVITAVPDAASGPFSIPLPLRDQPLSFAFQALSIDTLRLDFSLYPNFGTKTLGRAVALPTLLKKADKARYVLPILDHKLHLIGEVAFGLNVITPFSGVTLEVGGAVETYWKSTAIPTGDIPRPWSVSTMPQGSPRPTDSPPSGQPAEKQDHPLTISSITGDFVYVVVQVTRDMQPVAYPHWKLPGEKFDLHIPNMTLAQFEKLAVELRRNVDVRKQKPATPAQWYSLSRGSMLSLAELFLLVPLNVALCLEVACLPHATPDQPPPNINASVDCLLRTIYQKRPEASANGGRRRIVFTSFSPDVCAALNWKQPNYPVFFASLCGRKVGGNLSSTVLAHTEDGDERSSSLESAVRFSKANNLLGVSVEADILVNNHLTVLHLRC</sequence>
<dbReference type="Pfam" id="PF25329">
    <property type="entry name" value="C2_GDE1"/>
    <property type="match status" value="1"/>
</dbReference>
<feature type="region of interest" description="Disordered" evidence="2">
    <location>
        <begin position="189"/>
        <end position="220"/>
    </location>
</feature>
<dbReference type="EMBL" id="WIUZ02000011">
    <property type="protein sequence ID" value="KAF9782625.1"/>
    <property type="molecule type" value="Genomic_DNA"/>
</dbReference>
<gene>
    <name evidence="4" type="ORF">BJ322DRAFT_1008673</name>
</gene>
<evidence type="ECO:0000256" key="2">
    <source>
        <dbReference type="SAM" id="MobiDB-lite"/>
    </source>
</evidence>
<evidence type="ECO:0000313" key="4">
    <source>
        <dbReference type="EMBL" id="KAF9782625.1"/>
    </source>
</evidence>
<feature type="compositionally biased region" description="Polar residues" evidence="2">
    <location>
        <begin position="194"/>
        <end position="205"/>
    </location>
</feature>
<dbReference type="GO" id="GO:0046475">
    <property type="term" value="P:glycerophospholipid catabolic process"/>
    <property type="evidence" value="ECO:0007669"/>
    <property type="project" value="TreeGrafter"/>
</dbReference>
<comment type="caution">
    <text evidence="4">The sequence shown here is derived from an EMBL/GenBank/DDBJ whole genome shotgun (WGS) entry which is preliminary data.</text>
</comment>
<dbReference type="Proteomes" id="UP000736335">
    <property type="component" value="Unassembled WGS sequence"/>
</dbReference>
<dbReference type="PANTHER" id="PTHR22958:SF23">
    <property type="entry name" value="DEPENDENT KINASE INHIBITOR PHO81, PUTATIVE (AFU_ORTHOLOGUE AFUA_4G06020)-RELATED"/>
    <property type="match status" value="1"/>
</dbReference>
<name>A0A9P6L477_9AGAM</name>
<dbReference type="InterPro" id="IPR030395">
    <property type="entry name" value="GP_PDE_dom"/>
</dbReference>
<evidence type="ECO:0000313" key="5">
    <source>
        <dbReference type="Proteomes" id="UP000736335"/>
    </source>
</evidence>
<feature type="non-terminal residue" evidence="4">
    <location>
        <position position="1"/>
    </location>
</feature>
<reference evidence="4" key="1">
    <citation type="journal article" date="2020" name="Nat. Commun.">
        <title>Large-scale genome sequencing of mycorrhizal fungi provides insights into the early evolution of symbiotic traits.</title>
        <authorList>
            <person name="Miyauchi S."/>
            <person name="Kiss E."/>
            <person name="Kuo A."/>
            <person name="Drula E."/>
            <person name="Kohler A."/>
            <person name="Sanchez-Garcia M."/>
            <person name="Morin E."/>
            <person name="Andreopoulos B."/>
            <person name="Barry K.W."/>
            <person name="Bonito G."/>
            <person name="Buee M."/>
            <person name="Carver A."/>
            <person name="Chen C."/>
            <person name="Cichocki N."/>
            <person name="Clum A."/>
            <person name="Culley D."/>
            <person name="Crous P.W."/>
            <person name="Fauchery L."/>
            <person name="Girlanda M."/>
            <person name="Hayes R.D."/>
            <person name="Keri Z."/>
            <person name="LaButti K."/>
            <person name="Lipzen A."/>
            <person name="Lombard V."/>
            <person name="Magnuson J."/>
            <person name="Maillard F."/>
            <person name="Murat C."/>
            <person name="Nolan M."/>
            <person name="Ohm R.A."/>
            <person name="Pangilinan J."/>
            <person name="Pereira M.F."/>
            <person name="Perotto S."/>
            <person name="Peter M."/>
            <person name="Pfister S."/>
            <person name="Riley R."/>
            <person name="Sitrit Y."/>
            <person name="Stielow J.B."/>
            <person name="Szollosi G."/>
            <person name="Zifcakova L."/>
            <person name="Stursova M."/>
            <person name="Spatafora J.W."/>
            <person name="Tedersoo L."/>
            <person name="Vaario L.M."/>
            <person name="Yamada A."/>
            <person name="Yan M."/>
            <person name="Wang P."/>
            <person name="Xu J."/>
            <person name="Bruns T."/>
            <person name="Baldrian P."/>
            <person name="Vilgalys R."/>
            <person name="Dunand C."/>
            <person name="Henrissat B."/>
            <person name="Grigoriev I.V."/>
            <person name="Hibbett D."/>
            <person name="Nagy L.G."/>
            <person name="Martin F.M."/>
        </authorList>
    </citation>
    <scope>NUCLEOTIDE SEQUENCE</scope>
    <source>
        <strain evidence="4">UH-Tt-Lm1</strain>
    </source>
</reference>
<dbReference type="InterPro" id="IPR017946">
    <property type="entry name" value="PLC-like_Pdiesterase_TIM-brl"/>
</dbReference>
<dbReference type="OrthoDB" id="1577640at2759"/>
<protein>
    <recommendedName>
        <fullName evidence="3">GP-PDE domain-containing protein</fullName>
    </recommendedName>
</protein>
<dbReference type="GO" id="GO:0047389">
    <property type="term" value="F:glycerophosphocholine phosphodiesterase activity"/>
    <property type="evidence" value="ECO:0007669"/>
    <property type="project" value="TreeGrafter"/>
</dbReference>
<reference evidence="4" key="2">
    <citation type="submission" date="2020-11" db="EMBL/GenBank/DDBJ databases">
        <authorList>
            <consortium name="DOE Joint Genome Institute"/>
            <person name="Kuo A."/>
            <person name="Miyauchi S."/>
            <person name="Kiss E."/>
            <person name="Drula E."/>
            <person name="Kohler A."/>
            <person name="Sanchez-Garcia M."/>
            <person name="Andreopoulos B."/>
            <person name="Barry K.W."/>
            <person name="Bonito G."/>
            <person name="Buee M."/>
            <person name="Carver A."/>
            <person name="Chen C."/>
            <person name="Cichocki N."/>
            <person name="Clum A."/>
            <person name="Culley D."/>
            <person name="Crous P.W."/>
            <person name="Fauchery L."/>
            <person name="Girlanda M."/>
            <person name="Hayes R."/>
            <person name="Keri Z."/>
            <person name="Labutti K."/>
            <person name="Lipzen A."/>
            <person name="Lombard V."/>
            <person name="Magnuson J."/>
            <person name="Maillard F."/>
            <person name="Morin E."/>
            <person name="Murat C."/>
            <person name="Nolan M."/>
            <person name="Ohm R."/>
            <person name="Pangilinan J."/>
            <person name="Pereira M."/>
            <person name="Perotto S."/>
            <person name="Peter M."/>
            <person name="Riley R."/>
            <person name="Sitrit Y."/>
            <person name="Stielow B."/>
            <person name="Szollosi G."/>
            <person name="Zifcakova L."/>
            <person name="Stursova M."/>
            <person name="Spatafora J.W."/>
            <person name="Tedersoo L."/>
            <person name="Vaario L.-M."/>
            <person name="Yamada A."/>
            <person name="Yan M."/>
            <person name="Wang P."/>
            <person name="Xu J."/>
            <person name="Bruns T."/>
            <person name="Baldrian P."/>
            <person name="Vilgalys R."/>
            <person name="Henrissat B."/>
            <person name="Grigoriev I.V."/>
            <person name="Hibbett D."/>
            <person name="Nagy L.G."/>
            <person name="Martin F.M."/>
        </authorList>
    </citation>
    <scope>NUCLEOTIDE SEQUENCE</scope>
    <source>
        <strain evidence="4">UH-Tt-Lm1</strain>
    </source>
</reference>
<dbReference type="PROSITE" id="PS51704">
    <property type="entry name" value="GP_PDE"/>
    <property type="match status" value="1"/>
</dbReference>
<evidence type="ECO:0000256" key="1">
    <source>
        <dbReference type="ARBA" id="ARBA00022801"/>
    </source>
</evidence>
<dbReference type="PANTHER" id="PTHR22958">
    <property type="entry name" value="GLYCEROPHOSPHORYL DIESTER PHOSPHODIESTERASE"/>
    <property type="match status" value="1"/>
</dbReference>
<dbReference type="InterPro" id="IPR057506">
    <property type="entry name" value="C2_GPCPD1"/>
</dbReference>
<accession>A0A9P6L477</accession>
<evidence type="ECO:0000259" key="3">
    <source>
        <dbReference type="PROSITE" id="PS51704"/>
    </source>
</evidence>
<keyword evidence="1" id="KW-0378">Hydrolase</keyword>
<dbReference type="Gene3D" id="3.20.20.190">
    <property type="entry name" value="Phosphatidylinositol (PI) phosphodiesterase"/>
    <property type="match status" value="1"/>
</dbReference>
<proteinExistence type="predicted"/>
<dbReference type="AlphaFoldDB" id="A0A9P6L477"/>
<keyword evidence="5" id="KW-1185">Reference proteome</keyword>
<organism evidence="4 5">
    <name type="scientific">Thelephora terrestris</name>
    <dbReference type="NCBI Taxonomy" id="56493"/>
    <lineage>
        <taxon>Eukaryota</taxon>
        <taxon>Fungi</taxon>
        <taxon>Dikarya</taxon>
        <taxon>Basidiomycota</taxon>
        <taxon>Agaricomycotina</taxon>
        <taxon>Agaricomycetes</taxon>
        <taxon>Thelephorales</taxon>
        <taxon>Thelephoraceae</taxon>
        <taxon>Thelephora</taxon>
    </lineage>
</organism>